<dbReference type="CDD" id="cd00130">
    <property type="entry name" value="PAS"/>
    <property type="match status" value="2"/>
</dbReference>
<evidence type="ECO:0000256" key="3">
    <source>
        <dbReference type="ARBA" id="ARBA00022857"/>
    </source>
</evidence>
<dbReference type="FunFam" id="3.40.50.300:FF:000006">
    <property type="entry name" value="DNA-binding transcriptional regulator NtrC"/>
    <property type="match status" value="1"/>
</dbReference>
<dbReference type="Gene3D" id="3.40.50.300">
    <property type="entry name" value="P-loop containing nucleotide triphosphate hydrolases"/>
    <property type="match status" value="1"/>
</dbReference>
<dbReference type="SMART" id="SM00382">
    <property type="entry name" value="AAA"/>
    <property type="match status" value="1"/>
</dbReference>
<keyword evidence="3" id="KW-0521">NADP</keyword>
<dbReference type="NCBIfam" id="TIGR00229">
    <property type="entry name" value="sensory_box"/>
    <property type="match status" value="2"/>
</dbReference>
<dbReference type="Pfam" id="PF25601">
    <property type="entry name" value="AAA_lid_14"/>
    <property type="match status" value="1"/>
</dbReference>
<dbReference type="PROSITE" id="PS50112">
    <property type="entry name" value="PAS"/>
    <property type="match status" value="2"/>
</dbReference>
<dbReference type="SUPFAM" id="SSF55785">
    <property type="entry name" value="PYP-like sensor domain (PAS domain)"/>
    <property type="match status" value="2"/>
</dbReference>
<organism evidence="9 10">
    <name type="scientific">Virgibacillus necropolis</name>
    <dbReference type="NCBI Taxonomy" id="163877"/>
    <lineage>
        <taxon>Bacteria</taxon>
        <taxon>Bacillati</taxon>
        <taxon>Bacillota</taxon>
        <taxon>Bacilli</taxon>
        <taxon>Bacillales</taxon>
        <taxon>Bacillaceae</taxon>
        <taxon>Virgibacillus</taxon>
    </lineage>
</organism>
<dbReference type="InterPro" id="IPR035965">
    <property type="entry name" value="PAS-like_dom_sf"/>
</dbReference>
<evidence type="ECO:0000256" key="6">
    <source>
        <dbReference type="ARBA" id="ARBA00023163"/>
    </source>
</evidence>
<dbReference type="SUPFAM" id="SSF46689">
    <property type="entry name" value="Homeodomain-like"/>
    <property type="match status" value="1"/>
</dbReference>
<evidence type="ECO:0000256" key="5">
    <source>
        <dbReference type="ARBA" id="ARBA00023015"/>
    </source>
</evidence>
<dbReference type="Pfam" id="PF01113">
    <property type="entry name" value="DapB_N"/>
    <property type="match status" value="1"/>
</dbReference>
<dbReference type="InterPro" id="IPR009057">
    <property type="entry name" value="Homeodomain-like_sf"/>
</dbReference>
<dbReference type="Gene3D" id="3.30.450.20">
    <property type="entry name" value="PAS domain"/>
    <property type="match status" value="2"/>
</dbReference>
<reference evidence="9 10" key="1">
    <citation type="journal article" date="2003" name="Int. J. Syst. Evol. Microbiol.">
        <title>Virgibacillus carmonensis sp. nov., Virgibacillus necropolis sp. nov. and Virgibacillus picturae sp. nov., three novel species isolated from deteriorated mural paintings, transfer of the species of the genus salibacillus to Virgibacillus, as Virgibacillus marismortui comb. nov. and Virgibacillus salexigens comb. nov., and emended description of the genus Virgibacillus.</title>
        <authorList>
            <person name="Heyrman J."/>
            <person name="Logan N.A."/>
            <person name="Busse H.J."/>
            <person name="Balcaen A."/>
            <person name="Lebbe L."/>
            <person name="Rodriguez-Diaz M."/>
            <person name="Swings J."/>
            <person name="De Vos P."/>
        </authorList>
    </citation>
    <scope>NUCLEOTIDE SEQUENCE [LARGE SCALE GENOMIC DNA]</scope>
    <source>
        <strain evidence="9 10">LMG 19488</strain>
    </source>
</reference>
<dbReference type="InterPro" id="IPR027417">
    <property type="entry name" value="P-loop_NTPase"/>
</dbReference>
<dbReference type="PROSITE" id="PS00675">
    <property type="entry name" value="SIGMA54_INTERACT_1"/>
    <property type="match status" value="1"/>
</dbReference>
<keyword evidence="4" id="KW-0560">Oxidoreductase</keyword>
<dbReference type="InterPro" id="IPR036291">
    <property type="entry name" value="NAD(P)-bd_dom_sf"/>
</dbReference>
<keyword evidence="5" id="KW-0805">Transcription regulation</keyword>
<dbReference type="InterPro" id="IPR003593">
    <property type="entry name" value="AAA+_ATPase"/>
</dbReference>
<dbReference type="Pfam" id="PF13426">
    <property type="entry name" value="PAS_9"/>
    <property type="match status" value="1"/>
</dbReference>
<evidence type="ECO:0000256" key="1">
    <source>
        <dbReference type="ARBA" id="ARBA00022741"/>
    </source>
</evidence>
<dbReference type="EMBL" id="CP022437">
    <property type="protein sequence ID" value="ASN05319.1"/>
    <property type="molecule type" value="Genomic_DNA"/>
</dbReference>
<dbReference type="SMART" id="SM00091">
    <property type="entry name" value="PAS"/>
    <property type="match status" value="2"/>
</dbReference>
<dbReference type="GO" id="GO:0008839">
    <property type="term" value="F:4-hydroxy-tetrahydrodipicolinate reductase"/>
    <property type="evidence" value="ECO:0007669"/>
    <property type="project" value="InterPro"/>
</dbReference>
<dbReference type="PROSITE" id="PS50045">
    <property type="entry name" value="SIGMA54_INTERACT_4"/>
    <property type="match status" value="1"/>
</dbReference>
<dbReference type="Pfam" id="PF00989">
    <property type="entry name" value="PAS"/>
    <property type="match status" value="1"/>
</dbReference>
<dbReference type="GO" id="GO:0009089">
    <property type="term" value="P:lysine biosynthetic process via diaminopimelate"/>
    <property type="evidence" value="ECO:0007669"/>
    <property type="project" value="InterPro"/>
</dbReference>
<keyword evidence="6" id="KW-0804">Transcription</keyword>
<evidence type="ECO:0000313" key="10">
    <source>
        <dbReference type="Proteomes" id="UP000204391"/>
    </source>
</evidence>
<dbReference type="OrthoDB" id="9771372at2"/>
<evidence type="ECO:0000259" key="8">
    <source>
        <dbReference type="PROSITE" id="PS50112"/>
    </source>
</evidence>
<dbReference type="AlphaFoldDB" id="A0A221MCL4"/>
<evidence type="ECO:0000256" key="4">
    <source>
        <dbReference type="ARBA" id="ARBA00023002"/>
    </source>
</evidence>
<dbReference type="InterPro" id="IPR013767">
    <property type="entry name" value="PAS_fold"/>
</dbReference>
<keyword evidence="2" id="KW-0067">ATP-binding</keyword>
<dbReference type="InterPro" id="IPR000846">
    <property type="entry name" value="DapB_N"/>
</dbReference>
<dbReference type="GO" id="GO:0005524">
    <property type="term" value="F:ATP binding"/>
    <property type="evidence" value="ECO:0007669"/>
    <property type="project" value="UniProtKB-KW"/>
</dbReference>
<dbReference type="InterPro" id="IPR058031">
    <property type="entry name" value="AAA_lid_NorR"/>
</dbReference>
<dbReference type="Pfam" id="PF00158">
    <property type="entry name" value="Sigma54_activat"/>
    <property type="match status" value="1"/>
</dbReference>
<accession>A0A221MCL4</accession>
<dbReference type="KEGG" id="vne:CFK40_09990"/>
<dbReference type="GO" id="GO:0006355">
    <property type="term" value="P:regulation of DNA-templated transcription"/>
    <property type="evidence" value="ECO:0007669"/>
    <property type="project" value="InterPro"/>
</dbReference>
<dbReference type="GO" id="GO:0043565">
    <property type="term" value="F:sequence-specific DNA binding"/>
    <property type="evidence" value="ECO:0007669"/>
    <property type="project" value="InterPro"/>
</dbReference>
<dbReference type="RefSeq" id="WP_089532169.1">
    <property type="nucleotide sequence ID" value="NZ_CP022437.1"/>
</dbReference>
<dbReference type="CDD" id="cd00009">
    <property type="entry name" value="AAA"/>
    <property type="match status" value="1"/>
</dbReference>
<evidence type="ECO:0000256" key="2">
    <source>
        <dbReference type="ARBA" id="ARBA00022840"/>
    </source>
</evidence>
<dbReference type="Gene3D" id="3.40.50.720">
    <property type="entry name" value="NAD(P)-binding Rossmann-like Domain"/>
    <property type="match status" value="1"/>
</dbReference>
<dbReference type="Gene3D" id="1.10.8.60">
    <property type="match status" value="1"/>
</dbReference>
<evidence type="ECO:0000259" key="7">
    <source>
        <dbReference type="PROSITE" id="PS50045"/>
    </source>
</evidence>
<keyword evidence="10" id="KW-1185">Reference proteome</keyword>
<name>A0A221MCL4_9BACI</name>
<dbReference type="PANTHER" id="PTHR32071:SF121">
    <property type="entry name" value="SIGMA L-DEPENDENT TRANSCRIPTIONAL REGULATOR YQIR-RELATED"/>
    <property type="match status" value="1"/>
</dbReference>
<dbReference type="InterPro" id="IPR025662">
    <property type="entry name" value="Sigma_54_int_dom_ATP-bd_1"/>
</dbReference>
<gene>
    <name evidence="9" type="ORF">CFK40_09990</name>
</gene>
<keyword evidence="1" id="KW-0547">Nucleotide-binding</keyword>
<dbReference type="InterPro" id="IPR025944">
    <property type="entry name" value="Sigma_54_int_dom_CS"/>
</dbReference>
<dbReference type="InterPro" id="IPR002197">
    <property type="entry name" value="HTH_Fis"/>
</dbReference>
<dbReference type="SUPFAM" id="SSF52540">
    <property type="entry name" value="P-loop containing nucleoside triphosphate hydrolases"/>
    <property type="match status" value="1"/>
</dbReference>
<dbReference type="Pfam" id="PF02954">
    <property type="entry name" value="HTH_8"/>
    <property type="match status" value="1"/>
</dbReference>
<proteinExistence type="predicted"/>
<dbReference type="InterPro" id="IPR002078">
    <property type="entry name" value="Sigma_54_int"/>
</dbReference>
<dbReference type="SUPFAM" id="SSF51735">
    <property type="entry name" value="NAD(P)-binding Rossmann-fold domains"/>
    <property type="match status" value="1"/>
</dbReference>
<feature type="domain" description="PAS" evidence="8">
    <location>
        <begin position="115"/>
        <end position="185"/>
    </location>
</feature>
<dbReference type="Gene3D" id="1.10.10.60">
    <property type="entry name" value="Homeodomain-like"/>
    <property type="match status" value="1"/>
</dbReference>
<dbReference type="PANTHER" id="PTHR32071">
    <property type="entry name" value="TRANSCRIPTIONAL REGULATORY PROTEIN"/>
    <property type="match status" value="1"/>
</dbReference>
<sequence>MKRVLIVGAGKGGSALIQILSETDRMQIVGVIDIKDHAQGLQLAKEYGIHTDNDWKRWMNDDLDIIIEATGKETVLKEIVEARSKKTVVIPGSVAYIISELMDEKESLLEQLKMEMTNQELILNNIRDGMIVVDEKGIVQFVNESAERIIGIPKSNFVNHPVKDVIENSRLPLVLRSRKREVNRKLILENDKKIITTRIPIINSSDQLIGAFAVFKDITEVVNLAEENTDLKEIKIMLEAIIQSSDEAITVVDEDGKGMMINPAYSRITGLSKSDIIGKPATVDISEGESMHMKVLQTRRPVRGVRMKVGSAKKDVLVNVAPVIVDGKIKGSVGVLHDVSEIKSLTNELRRARQIIRNLEAKYTFDDIIGSSPEMKLSLEQAKVGAKTPATVLLRGESGTGKELFAHAIHNESDRKHNKFIRVNCAAMPESILESELFGYEEGAFSGAKRGGKESLFEEANMGSIFLDEISELSLHMQGKLLRVLQENKIVRVGGENPIAINVRIITSTNANLEKAIMKKTFREDLYYRLNRLPIFIPSLLERIEDLSELIPHLIHKINQDYGRNVRKIDQEAMDFLKSYAWPGNVRELENVLGRALIYMDSNDEIIKLKHIPSLNPDNTIRIQDIERFDINQGTLQDAVEQFEETYIKQVYQANHYNKTRTAKELNISIRNLYYKMDKYRIEKVNIQDF</sequence>
<dbReference type="PROSITE" id="PS00688">
    <property type="entry name" value="SIGMA54_INTERACT_3"/>
    <property type="match status" value="1"/>
</dbReference>
<evidence type="ECO:0000313" key="9">
    <source>
        <dbReference type="EMBL" id="ASN05319.1"/>
    </source>
</evidence>
<feature type="domain" description="PAS" evidence="8">
    <location>
        <begin position="234"/>
        <end position="285"/>
    </location>
</feature>
<dbReference type="InterPro" id="IPR000014">
    <property type="entry name" value="PAS"/>
</dbReference>
<feature type="domain" description="Sigma-54 factor interaction" evidence="7">
    <location>
        <begin position="368"/>
        <end position="598"/>
    </location>
</feature>
<protein>
    <submittedName>
        <fullName evidence="9">Sigma-54-dependent Fis family transcriptional regulator</fullName>
    </submittedName>
</protein>
<dbReference type="Proteomes" id="UP000204391">
    <property type="component" value="Chromosome"/>
</dbReference>